<feature type="transmembrane region" description="Helical" evidence="1">
    <location>
        <begin position="12"/>
        <end position="28"/>
    </location>
</feature>
<accession>A0A4R7LB50</accession>
<keyword evidence="1" id="KW-0812">Transmembrane</keyword>
<feature type="transmembrane region" description="Helical" evidence="1">
    <location>
        <begin position="112"/>
        <end position="133"/>
    </location>
</feature>
<feature type="transmembrane region" description="Helical" evidence="1">
    <location>
        <begin position="34"/>
        <end position="53"/>
    </location>
</feature>
<dbReference type="AlphaFoldDB" id="A0A4R7LB50"/>
<organism evidence="2 3">
    <name type="scientific">Litoreibacter halocynthiae</name>
    <dbReference type="NCBI Taxonomy" id="1242689"/>
    <lineage>
        <taxon>Bacteria</taxon>
        <taxon>Pseudomonadati</taxon>
        <taxon>Pseudomonadota</taxon>
        <taxon>Alphaproteobacteria</taxon>
        <taxon>Rhodobacterales</taxon>
        <taxon>Roseobacteraceae</taxon>
        <taxon>Litoreibacter</taxon>
    </lineage>
</organism>
<name>A0A4R7LB50_9RHOB</name>
<dbReference type="EMBL" id="SOBH01000005">
    <property type="protein sequence ID" value="TDT72687.1"/>
    <property type="molecule type" value="Genomic_DNA"/>
</dbReference>
<keyword evidence="1" id="KW-0472">Membrane</keyword>
<evidence type="ECO:0000313" key="3">
    <source>
        <dbReference type="Proteomes" id="UP000294563"/>
    </source>
</evidence>
<keyword evidence="1" id="KW-1133">Transmembrane helix</keyword>
<proteinExistence type="predicted"/>
<reference evidence="2 3" key="1">
    <citation type="submission" date="2019-03" db="EMBL/GenBank/DDBJ databases">
        <title>Genomic Encyclopedia of Archaeal and Bacterial Type Strains, Phase II (KMG-II): from individual species to whole genera.</title>
        <authorList>
            <person name="Goeker M."/>
        </authorList>
    </citation>
    <scope>NUCLEOTIDE SEQUENCE [LARGE SCALE GENOMIC DNA]</scope>
    <source>
        <strain evidence="2 3">DSM 29467</strain>
    </source>
</reference>
<evidence type="ECO:0000256" key="1">
    <source>
        <dbReference type="SAM" id="Phobius"/>
    </source>
</evidence>
<protein>
    <submittedName>
        <fullName evidence="2">Uncharacterized protein</fullName>
    </submittedName>
</protein>
<dbReference type="RefSeq" id="WP_134016769.1">
    <property type="nucleotide sequence ID" value="NZ_SOBH01000005.1"/>
</dbReference>
<dbReference type="Proteomes" id="UP000294563">
    <property type="component" value="Unassembled WGS sequence"/>
</dbReference>
<dbReference type="InterPro" id="IPR046052">
    <property type="entry name" value="DUF6010"/>
</dbReference>
<sequence>MTSELDLRNPALIGGLLFILSVPIHLLLSQDASIALAAVTLSLIGGAYIGFGARSDNLRTFAMELGVAGMFGLAALTGLLFHWSAIPIGLSLHAVWDLLHRNHILGAAVPRWYIPLCLVFDLAAALFFTIIYAT</sequence>
<comment type="caution">
    <text evidence="2">The sequence shown here is derived from an EMBL/GenBank/DDBJ whole genome shotgun (WGS) entry which is preliminary data.</text>
</comment>
<gene>
    <name evidence="2" type="ORF">BDE40_3539</name>
</gene>
<keyword evidence="3" id="KW-1185">Reference proteome</keyword>
<dbReference type="Pfam" id="PF19473">
    <property type="entry name" value="DUF6010"/>
    <property type="match status" value="1"/>
</dbReference>
<feature type="transmembrane region" description="Helical" evidence="1">
    <location>
        <begin position="65"/>
        <end position="92"/>
    </location>
</feature>
<evidence type="ECO:0000313" key="2">
    <source>
        <dbReference type="EMBL" id="TDT72687.1"/>
    </source>
</evidence>
<dbReference type="OrthoDB" id="673341at2"/>